<dbReference type="Proteomes" id="UP000008311">
    <property type="component" value="Unassembled WGS sequence"/>
</dbReference>
<protein>
    <recommendedName>
        <fullName evidence="3">Reverse transcriptase zinc-binding domain-containing protein</fullName>
    </recommendedName>
</protein>
<gene>
    <name evidence="1" type="ORF">RCOM_0815010</name>
</gene>
<proteinExistence type="predicted"/>
<reference evidence="2" key="1">
    <citation type="journal article" date="2010" name="Nat. Biotechnol.">
        <title>Draft genome sequence of the oilseed species Ricinus communis.</title>
        <authorList>
            <person name="Chan A.P."/>
            <person name="Crabtree J."/>
            <person name="Zhao Q."/>
            <person name="Lorenzi H."/>
            <person name="Orvis J."/>
            <person name="Puiu D."/>
            <person name="Melake-Berhan A."/>
            <person name="Jones K.M."/>
            <person name="Redman J."/>
            <person name="Chen G."/>
            <person name="Cahoon E.B."/>
            <person name="Gedil M."/>
            <person name="Stanke M."/>
            <person name="Haas B.J."/>
            <person name="Wortman J.R."/>
            <person name="Fraser-Liggett C.M."/>
            <person name="Ravel J."/>
            <person name="Rabinowicz P.D."/>
        </authorList>
    </citation>
    <scope>NUCLEOTIDE SEQUENCE [LARGE SCALE GENOMIC DNA]</scope>
    <source>
        <strain evidence="2">cv. Hale</strain>
    </source>
</reference>
<dbReference type="InParanoid" id="B9RX00"/>
<sequence>MDPKHGSSPYDGKWLANRNLRVIDFIDNNLKTWKVNLVKDAFDPSNVEQILQISISTISNQDRLIWSYSRSDNYLLLLNSLPIRELLFSKLRKMHLSPNCGELESVVHLFFLCPLVQAVWFSSFLTLRSASLTRAIILDYWTDMVQIYQRQNKKEEARAPSKIVRLASLQEMEYLFAMSIVGSGFGPSSNENPITPYFQPPLQLWHLGMPFVWPYLGVNRKLCLKEMQKL</sequence>
<accession>B9RX00</accession>
<evidence type="ECO:0008006" key="3">
    <source>
        <dbReference type="Google" id="ProtNLM"/>
    </source>
</evidence>
<name>B9RX00_RICCO</name>
<evidence type="ECO:0000313" key="1">
    <source>
        <dbReference type="EMBL" id="EEF44029.1"/>
    </source>
</evidence>
<dbReference type="AlphaFoldDB" id="B9RX00"/>
<organism evidence="1 2">
    <name type="scientific">Ricinus communis</name>
    <name type="common">Castor bean</name>
    <dbReference type="NCBI Taxonomy" id="3988"/>
    <lineage>
        <taxon>Eukaryota</taxon>
        <taxon>Viridiplantae</taxon>
        <taxon>Streptophyta</taxon>
        <taxon>Embryophyta</taxon>
        <taxon>Tracheophyta</taxon>
        <taxon>Spermatophyta</taxon>
        <taxon>Magnoliopsida</taxon>
        <taxon>eudicotyledons</taxon>
        <taxon>Gunneridae</taxon>
        <taxon>Pentapetalae</taxon>
        <taxon>rosids</taxon>
        <taxon>fabids</taxon>
        <taxon>Malpighiales</taxon>
        <taxon>Euphorbiaceae</taxon>
        <taxon>Acalyphoideae</taxon>
        <taxon>Acalypheae</taxon>
        <taxon>Ricinus</taxon>
    </lineage>
</organism>
<dbReference type="EMBL" id="EQ973826">
    <property type="protein sequence ID" value="EEF44029.1"/>
    <property type="molecule type" value="Genomic_DNA"/>
</dbReference>
<evidence type="ECO:0000313" key="2">
    <source>
        <dbReference type="Proteomes" id="UP000008311"/>
    </source>
</evidence>
<keyword evidence="2" id="KW-1185">Reference proteome</keyword>